<reference evidence="1 2" key="1">
    <citation type="submission" date="2021-03" db="EMBL/GenBank/DDBJ databases">
        <title>Genomic Encyclopedia of Type Strains, Phase IV (KMG-IV): sequencing the most valuable type-strain genomes for metagenomic binning, comparative biology and taxonomic classification.</title>
        <authorList>
            <person name="Goeker M."/>
        </authorList>
    </citation>
    <scope>NUCLEOTIDE SEQUENCE [LARGE SCALE GENOMIC DNA]</scope>
    <source>
        <strain evidence="1 2">DSM 1289</strain>
    </source>
</reference>
<dbReference type="Proteomes" id="UP000767291">
    <property type="component" value="Unassembled WGS sequence"/>
</dbReference>
<protein>
    <submittedName>
        <fullName evidence="1">LmbE family N-acetylglucosaminyl deacetylase</fullName>
    </submittedName>
</protein>
<evidence type="ECO:0000313" key="2">
    <source>
        <dbReference type="Proteomes" id="UP000767291"/>
    </source>
</evidence>
<dbReference type="InterPro" id="IPR003737">
    <property type="entry name" value="GlcNAc_PI_deacetylase-related"/>
</dbReference>
<gene>
    <name evidence="1" type="ORF">J2Z43_001683</name>
</gene>
<dbReference type="RefSeq" id="WP_234926200.1">
    <property type="nucleotide sequence ID" value="NZ_BAAACS010000002.1"/>
</dbReference>
<dbReference type="SUPFAM" id="SSF102588">
    <property type="entry name" value="LmbE-like"/>
    <property type="match status" value="1"/>
</dbReference>
<name>A0ABS4EBH9_9FIRM</name>
<accession>A0ABS4EBH9</accession>
<dbReference type="EMBL" id="JAGGJX010000002">
    <property type="protein sequence ID" value="MBP1855290.1"/>
    <property type="molecule type" value="Genomic_DNA"/>
</dbReference>
<dbReference type="Pfam" id="PF02585">
    <property type="entry name" value="PIG-L"/>
    <property type="match status" value="1"/>
</dbReference>
<dbReference type="Gene3D" id="3.40.50.10320">
    <property type="entry name" value="LmbE-like"/>
    <property type="match status" value="1"/>
</dbReference>
<dbReference type="InterPro" id="IPR024078">
    <property type="entry name" value="LmbE-like_dom_sf"/>
</dbReference>
<evidence type="ECO:0000313" key="1">
    <source>
        <dbReference type="EMBL" id="MBP1855290.1"/>
    </source>
</evidence>
<organism evidence="1 2">
    <name type="scientific">Metaclostridioides mangenotii</name>
    <dbReference type="NCBI Taxonomy" id="1540"/>
    <lineage>
        <taxon>Bacteria</taxon>
        <taxon>Bacillati</taxon>
        <taxon>Bacillota</taxon>
        <taxon>Clostridia</taxon>
        <taxon>Peptostreptococcales</taxon>
        <taxon>Peptostreptococcaceae</taxon>
        <taxon>Metaclostridioides</taxon>
    </lineage>
</organism>
<keyword evidence="2" id="KW-1185">Reference proteome</keyword>
<sequence length="236" mass="27373">MMMDTTLFFTPHQDDEVLSMGNAIIEHAKISDTHVILCSDGSKSSVRKVLKEDGTCSFHLGFHGYYLTEKEFSSYRDTEFKESCEALGVKKENIHADNDRAVDGSLTKEKARKMILSYLEKYPNAKVKTVSPFGDMMTQNDHRALGEAALELYEEGKIKDLRFYIEPYKYEEFKQDKPDIKSWNVLNNDEEKLFKAIKAYKKWDPKDRRYAIGYHSVKPLFDSLESNKIQYIHAPN</sequence>
<comment type="caution">
    <text evidence="1">The sequence shown here is derived from an EMBL/GenBank/DDBJ whole genome shotgun (WGS) entry which is preliminary data.</text>
</comment>
<proteinExistence type="predicted"/>